<dbReference type="OrthoDB" id="9814966at2"/>
<dbReference type="RefSeq" id="WP_107892761.1">
    <property type="nucleotide sequence ID" value="NZ_NHSI01000059.1"/>
</dbReference>
<protein>
    <submittedName>
        <fullName evidence="2">Pimeloyl-ACP methyl ester carboxylesterase</fullName>
    </submittedName>
</protein>
<gene>
    <name evidence="2" type="ORF">C8N32_11069</name>
</gene>
<comment type="caution">
    <text evidence="2">The sequence shown here is derived from an EMBL/GenBank/DDBJ whole genome shotgun (WGS) entry which is preliminary data.</text>
</comment>
<feature type="domain" description="AB hydrolase-1" evidence="1">
    <location>
        <begin position="7"/>
        <end position="232"/>
    </location>
</feature>
<reference evidence="2 3" key="1">
    <citation type="submission" date="2018-04" db="EMBL/GenBank/DDBJ databases">
        <title>Genomic Encyclopedia of Archaeal and Bacterial Type Strains, Phase II (KMG-II): from individual species to whole genera.</title>
        <authorList>
            <person name="Goeker M."/>
        </authorList>
    </citation>
    <scope>NUCLEOTIDE SEQUENCE [LARGE SCALE GENOMIC DNA]</scope>
    <source>
        <strain evidence="2 3">DSM 18064</strain>
    </source>
</reference>
<dbReference type="PANTHER" id="PTHR37017:SF11">
    <property type="entry name" value="ESTERASE_LIPASE_THIOESTERASE DOMAIN-CONTAINING PROTEIN"/>
    <property type="match status" value="1"/>
</dbReference>
<organism evidence="2 3">
    <name type="scientific">Rhodovulum imhoffii</name>
    <dbReference type="NCBI Taxonomy" id="365340"/>
    <lineage>
        <taxon>Bacteria</taxon>
        <taxon>Pseudomonadati</taxon>
        <taxon>Pseudomonadota</taxon>
        <taxon>Alphaproteobacteria</taxon>
        <taxon>Rhodobacterales</taxon>
        <taxon>Paracoccaceae</taxon>
        <taxon>Rhodovulum</taxon>
    </lineage>
</organism>
<dbReference type="InterPro" id="IPR052897">
    <property type="entry name" value="Sec-Metab_Biosynth_Hydrolase"/>
</dbReference>
<dbReference type="Gene3D" id="3.40.50.1820">
    <property type="entry name" value="alpha/beta hydrolase"/>
    <property type="match status" value="1"/>
</dbReference>
<dbReference type="SUPFAM" id="SSF53474">
    <property type="entry name" value="alpha/beta-Hydrolases"/>
    <property type="match status" value="1"/>
</dbReference>
<dbReference type="EMBL" id="QAAA01000010">
    <property type="protein sequence ID" value="PTN01788.1"/>
    <property type="molecule type" value="Genomic_DNA"/>
</dbReference>
<dbReference type="Proteomes" id="UP000243859">
    <property type="component" value="Unassembled WGS sequence"/>
</dbReference>
<dbReference type="PRINTS" id="PR00111">
    <property type="entry name" value="ABHYDROLASE"/>
</dbReference>
<dbReference type="InterPro" id="IPR029058">
    <property type="entry name" value="AB_hydrolase_fold"/>
</dbReference>
<dbReference type="PANTHER" id="PTHR37017">
    <property type="entry name" value="AB HYDROLASE-1 DOMAIN-CONTAINING PROTEIN-RELATED"/>
    <property type="match status" value="1"/>
</dbReference>
<accession>A0A2T5BRB0</accession>
<sequence length="242" mass="25669">MSEARFILVHGAWGSSASWGGLPALLRAQGHSVRALDLPGHGEDRTPPETVTLADYARHVAGVLRAGPPAVLVGHSMGGMVISAAAETAPEHLERLVYLAAFLPKSGDSLMSLKQREGPTIAAAVRPGPVRGTTVLDPDTAAGFLFQDATPEQRASALSRLGPQPNAPQVERINLSANRFGQVPRHYILCENDQTVTPELQRAMATETPCETLHSLPTGHLPQLTAPQALADLLNRIVSEAK</sequence>
<evidence type="ECO:0000313" key="3">
    <source>
        <dbReference type="Proteomes" id="UP000243859"/>
    </source>
</evidence>
<keyword evidence="3" id="KW-1185">Reference proteome</keyword>
<dbReference type="AlphaFoldDB" id="A0A2T5BRB0"/>
<name>A0A2T5BRB0_9RHOB</name>
<proteinExistence type="predicted"/>
<evidence type="ECO:0000313" key="2">
    <source>
        <dbReference type="EMBL" id="PTN01788.1"/>
    </source>
</evidence>
<dbReference type="Pfam" id="PF12697">
    <property type="entry name" value="Abhydrolase_6"/>
    <property type="match status" value="1"/>
</dbReference>
<dbReference type="InterPro" id="IPR000073">
    <property type="entry name" value="AB_hydrolase_1"/>
</dbReference>
<evidence type="ECO:0000259" key="1">
    <source>
        <dbReference type="Pfam" id="PF12697"/>
    </source>
</evidence>